<comment type="miscellaneous">
    <text evidence="12">A single active site specifically recognizes both ATP and CTP and is responsible for their addition.</text>
</comment>
<keyword evidence="15" id="KW-1185">Reference proteome</keyword>
<dbReference type="SUPFAM" id="SSF81891">
    <property type="entry name" value="Poly A polymerase C-terminal region-like"/>
    <property type="match status" value="1"/>
</dbReference>
<dbReference type="PANTHER" id="PTHR47545:SF1">
    <property type="entry name" value="MULTIFUNCTIONAL CCA PROTEIN"/>
    <property type="match status" value="1"/>
</dbReference>
<accession>A0A839UGQ2</accession>
<feature type="binding site" evidence="12">
    <location>
        <position position="137"/>
    </location>
    <ligand>
        <name>CTP</name>
        <dbReference type="ChEBI" id="CHEBI:37563"/>
    </ligand>
</feature>
<feature type="binding site" evidence="12">
    <location>
        <position position="8"/>
    </location>
    <ligand>
        <name>ATP</name>
        <dbReference type="ChEBI" id="CHEBI:30616"/>
    </ligand>
</feature>
<evidence type="ECO:0000313" key="14">
    <source>
        <dbReference type="EMBL" id="MBB3167062.1"/>
    </source>
</evidence>
<feature type="binding site" evidence="12">
    <location>
        <position position="140"/>
    </location>
    <ligand>
        <name>CTP</name>
        <dbReference type="ChEBI" id="CHEBI:37563"/>
    </ligand>
</feature>
<feature type="binding site" evidence="12">
    <location>
        <position position="11"/>
    </location>
    <ligand>
        <name>CTP</name>
        <dbReference type="ChEBI" id="CHEBI:37563"/>
    </ligand>
</feature>
<dbReference type="Pfam" id="PF12627">
    <property type="entry name" value="PolyA_pol_RNAbd"/>
    <property type="match status" value="1"/>
</dbReference>
<keyword evidence="10 12" id="KW-0460">Magnesium</keyword>
<dbReference type="EMBL" id="JACHXZ010000001">
    <property type="protein sequence ID" value="MBB3167062.1"/>
    <property type="molecule type" value="Genomic_DNA"/>
</dbReference>
<dbReference type="GO" id="GO:0000287">
    <property type="term" value="F:magnesium ion binding"/>
    <property type="evidence" value="ECO:0007669"/>
    <property type="project" value="UniProtKB-UniRule"/>
</dbReference>
<evidence type="ECO:0000256" key="7">
    <source>
        <dbReference type="ARBA" id="ARBA00022800"/>
    </source>
</evidence>
<keyword evidence="6 12" id="KW-0547">Nucleotide-binding</keyword>
<keyword evidence="1 12" id="KW-0533">Nickel</keyword>
<dbReference type="Gene3D" id="3.30.460.10">
    <property type="entry name" value="Beta Polymerase, domain 2"/>
    <property type="match status" value="1"/>
</dbReference>
<evidence type="ECO:0000313" key="15">
    <source>
        <dbReference type="Proteomes" id="UP000559987"/>
    </source>
</evidence>
<feature type="binding site" evidence="12">
    <location>
        <position position="137"/>
    </location>
    <ligand>
        <name>ATP</name>
        <dbReference type="ChEBI" id="CHEBI:30616"/>
    </ligand>
</feature>
<dbReference type="GO" id="GO:0042245">
    <property type="term" value="P:RNA repair"/>
    <property type="evidence" value="ECO:0007669"/>
    <property type="project" value="UniProtKB-KW"/>
</dbReference>
<dbReference type="HAMAP" id="MF_01262">
    <property type="entry name" value="CCA_bact_type2"/>
    <property type="match status" value="1"/>
</dbReference>
<comment type="function">
    <text evidence="12">Catalyzes the addition and repair of the essential 3'-terminal CCA sequence in tRNAs without using a nucleic acid template. Adds these three nucleotides in the order of C, C, and A to the tRNA nucleotide-73, using CTP and ATP as substrates and producing inorganic pyrophosphate. tRNA 3'-terminal CCA addition is required both for tRNA processing and repair. Also involved in tRNA surveillance by mediating tandem CCA addition to generate a CCACCA at the 3' terminus of unstable tRNAs. While stable tRNAs receive only 3'-terminal CCA, unstable tRNAs are marked with CCACCA and rapidly degraded.</text>
</comment>
<feature type="binding site" evidence="12">
    <location>
        <position position="91"/>
    </location>
    <ligand>
        <name>ATP</name>
        <dbReference type="ChEBI" id="CHEBI:30616"/>
    </ligand>
</feature>
<dbReference type="Pfam" id="PF01966">
    <property type="entry name" value="HD"/>
    <property type="match status" value="1"/>
</dbReference>
<comment type="cofactor">
    <cofactor evidence="12">
        <name>Mg(2+)</name>
        <dbReference type="ChEBI" id="CHEBI:18420"/>
    </cofactor>
    <text evidence="12">Magnesium is required for nucleotidyltransferase activity.</text>
</comment>
<dbReference type="NCBIfam" id="NF008137">
    <property type="entry name" value="PRK10885.1"/>
    <property type="match status" value="1"/>
</dbReference>
<evidence type="ECO:0000256" key="5">
    <source>
        <dbReference type="ARBA" id="ARBA00022723"/>
    </source>
</evidence>
<keyword evidence="4 12" id="KW-0548">Nucleotidyltransferase</keyword>
<sequence>MDIYLVGGAVRDRLLGFPFHERDWVVVGATPEQMRAQGFEPVGKDFPVFLHPSTKEEYALARTERKSGHGYTGFTFHTDPSVTLEQDLIRRDLTINAMAQNDDGTVIDPYGGQRDLDAKKLRHVSPAFAEDPVRILRIARFAARYFPLGFTVADETRELMRTMVAAGEVDHLVPERVWKELQRALTETHPEVFVEVLRECGALARIMPELDRLWGVPQRPEYHPEVDTGVHTIMTLQQAVRATEDTRVRFAALVHDLGKGVTPKDELPRHIMHEVRGVPLVKAVCDRMGVPKEHRELAILVTEQHLNCHRSLELKAATVLKMLQKLDAFRRPERLALFVQACMADARGRTGFEDVEYPPADYLAQALAAATAVQSKDLIAQGVSGKALGDAINRARVNAIEVVKRRWLSEL</sequence>
<evidence type="ECO:0000256" key="11">
    <source>
        <dbReference type="ARBA" id="ARBA00022884"/>
    </source>
</evidence>
<feature type="binding site" evidence="12">
    <location>
        <position position="8"/>
    </location>
    <ligand>
        <name>CTP</name>
        <dbReference type="ChEBI" id="CHEBI:37563"/>
    </ligand>
</feature>
<dbReference type="EC" id="3.1.4.-" evidence="12"/>
<dbReference type="InterPro" id="IPR002646">
    <property type="entry name" value="PolA_pol_head_dom"/>
</dbReference>
<evidence type="ECO:0000256" key="9">
    <source>
        <dbReference type="ARBA" id="ARBA00022840"/>
    </source>
</evidence>
<dbReference type="CDD" id="cd00077">
    <property type="entry name" value="HDc"/>
    <property type="match status" value="1"/>
</dbReference>
<comment type="caution">
    <text evidence="14">The sequence shown here is derived from an EMBL/GenBank/DDBJ whole genome shotgun (WGS) entry which is preliminary data.</text>
</comment>
<feature type="binding site" evidence="12">
    <location>
        <position position="11"/>
    </location>
    <ligand>
        <name>ATP</name>
        <dbReference type="ChEBI" id="CHEBI:30616"/>
    </ligand>
</feature>
<feature type="binding site" evidence="12">
    <location>
        <position position="23"/>
    </location>
    <ligand>
        <name>Mg(2+)</name>
        <dbReference type="ChEBI" id="CHEBI:18420"/>
    </ligand>
</feature>
<dbReference type="Pfam" id="PF01743">
    <property type="entry name" value="PolyA_pol"/>
    <property type="match status" value="1"/>
</dbReference>
<dbReference type="Proteomes" id="UP000559987">
    <property type="component" value="Unassembled WGS sequence"/>
</dbReference>
<feature type="binding site" evidence="12">
    <location>
        <position position="140"/>
    </location>
    <ligand>
        <name>ATP</name>
        <dbReference type="ChEBI" id="CHEBI:30616"/>
    </ligand>
</feature>
<evidence type="ECO:0000259" key="13">
    <source>
        <dbReference type="PROSITE" id="PS51831"/>
    </source>
</evidence>
<dbReference type="InterPro" id="IPR003607">
    <property type="entry name" value="HD/PDEase_dom"/>
</dbReference>
<comment type="domain">
    <text evidence="12">Comprises two domains: an N-terminal domain containing the nucleotidyltransferase activity and a C-terminal HD domain associated with both phosphodiesterase and phosphatase activities.</text>
</comment>
<dbReference type="PIRSF" id="PIRSF000813">
    <property type="entry name" value="CCA_bact"/>
    <property type="match status" value="1"/>
</dbReference>
<keyword evidence="9 12" id="KW-0067">ATP-binding</keyword>
<keyword evidence="5 12" id="KW-0479">Metal-binding</keyword>
<proteinExistence type="inferred from homology"/>
<protein>
    <recommendedName>
        <fullName evidence="12">Multifunctional CCA protein</fullName>
    </recommendedName>
    <domain>
        <recommendedName>
            <fullName evidence="12">CCA-adding enzyme</fullName>
            <ecNumber evidence="12">2.7.7.72</ecNumber>
        </recommendedName>
        <alternativeName>
            <fullName evidence="12">CCA tRNA nucleotidyltransferase</fullName>
        </alternativeName>
        <alternativeName>
            <fullName evidence="12">tRNA CCA-pyrophosphorylase</fullName>
        </alternativeName>
        <alternativeName>
            <fullName evidence="12">tRNA adenylyl-/cytidylyl-transferase</fullName>
        </alternativeName>
        <alternativeName>
            <fullName evidence="12">tRNA nucleotidyltransferase</fullName>
        </alternativeName>
        <alternativeName>
            <fullName evidence="12">tRNA-NT</fullName>
        </alternativeName>
    </domain>
    <domain>
        <recommendedName>
            <fullName evidence="12">2'-nucleotidase</fullName>
            <ecNumber evidence="12">3.1.3.-</ecNumber>
        </recommendedName>
    </domain>
    <domain>
        <recommendedName>
            <fullName evidence="12">2',3'-cyclic phosphodiesterase</fullName>
            <ecNumber evidence="12">3.1.4.-</ecNumber>
        </recommendedName>
    </domain>
    <domain>
        <recommendedName>
            <fullName evidence="12">Phosphatase</fullName>
        </recommendedName>
    </domain>
</protein>
<dbReference type="EC" id="2.7.7.72" evidence="12"/>
<keyword evidence="8 12" id="KW-0378">Hydrolase</keyword>
<dbReference type="RefSeq" id="WP_183907467.1">
    <property type="nucleotide sequence ID" value="NZ_JACHXZ010000001.1"/>
</dbReference>
<organism evidence="14 15">
    <name type="scientific">Simiduia aestuariiviva</name>
    <dbReference type="NCBI Taxonomy" id="1510459"/>
    <lineage>
        <taxon>Bacteria</taxon>
        <taxon>Pseudomonadati</taxon>
        <taxon>Pseudomonadota</taxon>
        <taxon>Gammaproteobacteria</taxon>
        <taxon>Cellvibrionales</taxon>
        <taxon>Cellvibrionaceae</taxon>
        <taxon>Simiduia</taxon>
    </lineage>
</organism>
<feature type="binding site" evidence="12">
    <location>
        <position position="91"/>
    </location>
    <ligand>
        <name>CTP</name>
        <dbReference type="ChEBI" id="CHEBI:37563"/>
    </ligand>
</feature>
<dbReference type="GO" id="GO:0001680">
    <property type="term" value="P:tRNA 3'-terminal CCA addition"/>
    <property type="evidence" value="ECO:0007669"/>
    <property type="project" value="UniProtKB-UniRule"/>
</dbReference>
<evidence type="ECO:0000256" key="10">
    <source>
        <dbReference type="ARBA" id="ARBA00022842"/>
    </source>
</evidence>
<evidence type="ECO:0000256" key="3">
    <source>
        <dbReference type="ARBA" id="ARBA00022694"/>
    </source>
</evidence>
<reference evidence="14 15" key="1">
    <citation type="submission" date="2020-08" db="EMBL/GenBank/DDBJ databases">
        <title>Genomic Encyclopedia of Type Strains, Phase III (KMG-III): the genomes of soil and plant-associated and newly described type strains.</title>
        <authorList>
            <person name="Whitman W."/>
        </authorList>
    </citation>
    <scope>NUCLEOTIDE SEQUENCE [LARGE SCALE GENOMIC DNA]</scope>
    <source>
        <strain evidence="14 15">CECT 8571</strain>
    </source>
</reference>
<dbReference type="CDD" id="cd05398">
    <property type="entry name" value="NT_ClassII-CCAase"/>
    <property type="match status" value="1"/>
</dbReference>
<dbReference type="InterPro" id="IPR050124">
    <property type="entry name" value="tRNA_CCA-adding_enzyme"/>
</dbReference>
<dbReference type="GO" id="GO:0016791">
    <property type="term" value="F:phosphatase activity"/>
    <property type="evidence" value="ECO:0007669"/>
    <property type="project" value="UniProtKB-UniRule"/>
</dbReference>
<dbReference type="GO" id="GO:0004112">
    <property type="term" value="F:cyclic-nucleotide phosphodiesterase activity"/>
    <property type="evidence" value="ECO:0007669"/>
    <property type="project" value="UniProtKB-UniRule"/>
</dbReference>
<evidence type="ECO:0000256" key="12">
    <source>
        <dbReference type="HAMAP-Rule" id="MF_01261"/>
    </source>
</evidence>
<dbReference type="InterPro" id="IPR043519">
    <property type="entry name" value="NT_sf"/>
</dbReference>
<evidence type="ECO:0000256" key="1">
    <source>
        <dbReference type="ARBA" id="ARBA00022596"/>
    </source>
</evidence>
<keyword evidence="3 12" id="KW-0819">tRNA processing</keyword>
<evidence type="ECO:0000256" key="2">
    <source>
        <dbReference type="ARBA" id="ARBA00022679"/>
    </source>
</evidence>
<dbReference type="HAMAP" id="MF_01261">
    <property type="entry name" value="CCA_bact_type1"/>
    <property type="match status" value="1"/>
</dbReference>
<keyword evidence="11 12" id="KW-0694">RNA-binding</keyword>
<keyword evidence="7 12" id="KW-0692">RNA repair</keyword>
<comment type="subunit">
    <text evidence="12">Monomer. Can also form homodimers and oligomers.</text>
</comment>
<dbReference type="InterPro" id="IPR006674">
    <property type="entry name" value="HD_domain"/>
</dbReference>
<dbReference type="AlphaFoldDB" id="A0A839UGQ2"/>
<name>A0A839UGQ2_9GAMM</name>
<feature type="binding site" evidence="12">
    <location>
        <position position="21"/>
    </location>
    <ligand>
        <name>Mg(2+)</name>
        <dbReference type="ChEBI" id="CHEBI:18420"/>
    </ligand>
</feature>
<comment type="catalytic activity">
    <reaction evidence="12">
        <text>a tRNA precursor + 2 CTP + ATP = a tRNA with a 3' CCA end + 3 diphosphate</text>
        <dbReference type="Rhea" id="RHEA:14433"/>
        <dbReference type="Rhea" id="RHEA-COMP:10465"/>
        <dbReference type="Rhea" id="RHEA-COMP:10468"/>
        <dbReference type="ChEBI" id="CHEBI:30616"/>
        <dbReference type="ChEBI" id="CHEBI:33019"/>
        <dbReference type="ChEBI" id="CHEBI:37563"/>
        <dbReference type="ChEBI" id="CHEBI:74896"/>
        <dbReference type="ChEBI" id="CHEBI:83071"/>
        <dbReference type="EC" id="2.7.7.72"/>
    </reaction>
</comment>
<comment type="similarity">
    <text evidence="12">Belongs to the tRNA nucleotidyltransferase/poly(A) polymerase family. Bacterial CCA-adding enzyme type 1 subfamily.</text>
</comment>
<dbReference type="PROSITE" id="PS51831">
    <property type="entry name" value="HD"/>
    <property type="match status" value="1"/>
</dbReference>
<evidence type="ECO:0000256" key="6">
    <source>
        <dbReference type="ARBA" id="ARBA00022741"/>
    </source>
</evidence>
<keyword evidence="12" id="KW-0511">Multifunctional enzyme</keyword>
<keyword evidence="2 12" id="KW-0808">Transferase</keyword>
<comment type="catalytic activity">
    <reaction evidence="12">
        <text>a tRNA with a 3' CCA end + 2 CTP + ATP = a tRNA with a 3' CCACCA end + 3 diphosphate</text>
        <dbReference type="Rhea" id="RHEA:76235"/>
        <dbReference type="Rhea" id="RHEA-COMP:10468"/>
        <dbReference type="Rhea" id="RHEA-COMP:18655"/>
        <dbReference type="ChEBI" id="CHEBI:30616"/>
        <dbReference type="ChEBI" id="CHEBI:33019"/>
        <dbReference type="ChEBI" id="CHEBI:37563"/>
        <dbReference type="ChEBI" id="CHEBI:83071"/>
        <dbReference type="ChEBI" id="CHEBI:195187"/>
    </reaction>
</comment>
<dbReference type="GO" id="GO:0004810">
    <property type="term" value="F:CCA tRNA nucleotidyltransferase activity"/>
    <property type="evidence" value="ECO:0007669"/>
    <property type="project" value="UniProtKB-UniRule"/>
</dbReference>
<dbReference type="InterPro" id="IPR012006">
    <property type="entry name" value="CCA_bact"/>
</dbReference>
<evidence type="ECO:0000256" key="4">
    <source>
        <dbReference type="ARBA" id="ARBA00022695"/>
    </source>
</evidence>
<dbReference type="SUPFAM" id="SSF81301">
    <property type="entry name" value="Nucleotidyltransferase"/>
    <property type="match status" value="1"/>
</dbReference>
<dbReference type="InterPro" id="IPR032828">
    <property type="entry name" value="PolyA_RNA-bd"/>
</dbReference>
<dbReference type="EC" id="3.1.3.-" evidence="12"/>
<dbReference type="GO" id="GO:0005524">
    <property type="term" value="F:ATP binding"/>
    <property type="evidence" value="ECO:0007669"/>
    <property type="project" value="UniProtKB-UniRule"/>
</dbReference>
<dbReference type="Gene3D" id="1.10.3090.10">
    <property type="entry name" value="cca-adding enzyme, domain 2"/>
    <property type="match status" value="1"/>
</dbReference>
<evidence type="ECO:0000256" key="8">
    <source>
        <dbReference type="ARBA" id="ARBA00022801"/>
    </source>
</evidence>
<gene>
    <name evidence="12" type="primary">cca</name>
    <name evidence="14" type="ORF">FHS30_000238</name>
</gene>
<feature type="domain" description="HD" evidence="13">
    <location>
        <begin position="228"/>
        <end position="329"/>
    </location>
</feature>
<dbReference type="PANTHER" id="PTHR47545">
    <property type="entry name" value="MULTIFUNCTIONAL CCA PROTEIN"/>
    <property type="match status" value="1"/>
</dbReference>
<comment type="cofactor">
    <cofactor evidence="12">
        <name>Ni(2+)</name>
        <dbReference type="ChEBI" id="CHEBI:49786"/>
    </cofactor>
    <text evidence="12">Nickel for phosphatase activity.</text>
</comment>
<dbReference type="GO" id="GO:0000049">
    <property type="term" value="F:tRNA binding"/>
    <property type="evidence" value="ECO:0007669"/>
    <property type="project" value="UniProtKB-UniRule"/>
</dbReference>